<comment type="caution">
    <text evidence="1">The sequence shown here is derived from an EMBL/GenBank/DDBJ whole genome shotgun (WGS) entry which is preliminary data.</text>
</comment>
<dbReference type="AlphaFoldDB" id="A0A9P4I6X1"/>
<accession>A0A9P4I6X1</accession>
<organism evidence="1 2">
    <name type="scientific">Rhizodiscina lignyota</name>
    <dbReference type="NCBI Taxonomy" id="1504668"/>
    <lineage>
        <taxon>Eukaryota</taxon>
        <taxon>Fungi</taxon>
        <taxon>Dikarya</taxon>
        <taxon>Ascomycota</taxon>
        <taxon>Pezizomycotina</taxon>
        <taxon>Dothideomycetes</taxon>
        <taxon>Pleosporomycetidae</taxon>
        <taxon>Aulographales</taxon>
        <taxon>Rhizodiscinaceae</taxon>
        <taxon>Rhizodiscina</taxon>
    </lineage>
</organism>
<keyword evidence="2" id="KW-1185">Reference proteome</keyword>
<dbReference type="EMBL" id="ML978130">
    <property type="protein sequence ID" value="KAF2096095.1"/>
    <property type="molecule type" value="Genomic_DNA"/>
</dbReference>
<proteinExistence type="predicted"/>
<name>A0A9P4I6X1_9PEZI</name>
<protein>
    <submittedName>
        <fullName evidence="1">Uncharacterized protein</fullName>
    </submittedName>
</protein>
<gene>
    <name evidence="1" type="ORF">NA57DRAFT_59154</name>
</gene>
<dbReference type="Proteomes" id="UP000799772">
    <property type="component" value="Unassembled WGS sequence"/>
</dbReference>
<reference evidence="1" key="1">
    <citation type="journal article" date="2020" name="Stud. Mycol.">
        <title>101 Dothideomycetes genomes: a test case for predicting lifestyles and emergence of pathogens.</title>
        <authorList>
            <person name="Haridas S."/>
            <person name="Albert R."/>
            <person name="Binder M."/>
            <person name="Bloem J."/>
            <person name="Labutti K."/>
            <person name="Salamov A."/>
            <person name="Andreopoulos B."/>
            <person name="Baker S."/>
            <person name="Barry K."/>
            <person name="Bills G."/>
            <person name="Bluhm B."/>
            <person name="Cannon C."/>
            <person name="Castanera R."/>
            <person name="Culley D."/>
            <person name="Daum C."/>
            <person name="Ezra D."/>
            <person name="Gonzalez J."/>
            <person name="Henrissat B."/>
            <person name="Kuo A."/>
            <person name="Liang C."/>
            <person name="Lipzen A."/>
            <person name="Lutzoni F."/>
            <person name="Magnuson J."/>
            <person name="Mondo S."/>
            <person name="Nolan M."/>
            <person name="Ohm R."/>
            <person name="Pangilinan J."/>
            <person name="Park H.-J."/>
            <person name="Ramirez L."/>
            <person name="Alfaro M."/>
            <person name="Sun H."/>
            <person name="Tritt A."/>
            <person name="Yoshinaga Y."/>
            <person name="Zwiers L.-H."/>
            <person name="Turgeon B."/>
            <person name="Goodwin S."/>
            <person name="Spatafora J."/>
            <person name="Crous P."/>
            <person name="Grigoriev I."/>
        </authorList>
    </citation>
    <scope>NUCLEOTIDE SEQUENCE</scope>
    <source>
        <strain evidence="1">CBS 133067</strain>
    </source>
</reference>
<evidence type="ECO:0000313" key="1">
    <source>
        <dbReference type="EMBL" id="KAF2096095.1"/>
    </source>
</evidence>
<evidence type="ECO:0000313" key="2">
    <source>
        <dbReference type="Proteomes" id="UP000799772"/>
    </source>
</evidence>
<sequence length="288" mass="32872">MAPTLPTLPAEMRLEIYRFALGMSPKLDIEVVPQDAIKRCKSFKIWCHRTAEFHPQTRKNKAKAKAYWMLHGADVRELLALSRVDRNTHAEVTDLVYGAATFHVWIGTNWESTKMSPLWSLGSCINTFATLSDKTVFSRIQSLNLVVRSRLNEPYPRRHAAVSVEKLVHRLTGQQNKLKKLTVRFCTLLTSYGDLRYDTNTTGMRARRFDELAEGPELYQHLLDPLVELGKLQDVVICGGMTNDFAEKLKSVLKGTHKGDVSAPDEEDEEERYFEQLYNWGAIEAGEK</sequence>